<comment type="caution">
    <text evidence="2">The sequence shown here is derived from an EMBL/GenBank/DDBJ whole genome shotgun (WGS) entry which is preliminary data.</text>
</comment>
<feature type="transmembrane region" description="Helical" evidence="1">
    <location>
        <begin position="89"/>
        <end position="107"/>
    </location>
</feature>
<dbReference type="EMBL" id="MQUB01000001">
    <property type="protein sequence ID" value="PQB04655.1"/>
    <property type="molecule type" value="Genomic_DNA"/>
</dbReference>
<feature type="transmembrane region" description="Helical" evidence="1">
    <location>
        <begin position="64"/>
        <end position="83"/>
    </location>
</feature>
<keyword evidence="3" id="KW-1185">Reference proteome</keyword>
<keyword evidence="1" id="KW-1133">Transmembrane helix</keyword>
<feature type="transmembrane region" description="Helical" evidence="1">
    <location>
        <begin position="40"/>
        <end position="57"/>
    </location>
</feature>
<protein>
    <recommendedName>
        <fullName evidence="4">DoxX family protein</fullName>
    </recommendedName>
</protein>
<reference evidence="2 3" key="1">
    <citation type="submission" date="2016-11" db="EMBL/GenBank/DDBJ databases">
        <title>Trade-off between light-utilization and light-protection in marine flavobacteria.</title>
        <authorList>
            <person name="Kumagai Y."/>
        </authorList>
    </citation>
    <scope>NUCLEOTIDE SEQUENCE [LARGE SCALE GENOMIC DNA]</scope>
    <source>
        <strain evidence="2 3">NBRC 107741</strain>
    </source>
</reference>
<evidence type="ECO:0000313" key="2">
    <source>
        <dbReference type="EMBL" id="PQB04655.1"/>
    </source>
</evidence>
<accession>A0A2S7KPV8</accession>
<gene>
    <name evidence="2" type="ORF">BST85_06910</name>
</gene>
<dbReference type="Proteomes" id="UP000239800">
    <property type="component" value="Unassembled WGS sequence"/>
</dbReference>
<evidence type="ECO:0008006" key="4">
    <source>
        <dbReference type="Google" id="ProtNLM"/>
    </source>
</evidence>
<proteinExistence type="predicted"/>
<evidence type="ECO:0000256" key="1">
    <source>
        <dbReference type="SAM" id="Phobius"/>
    </source>
</evidence>
<name>A0A2S7KPV8_9FLAO</name>
<dbReference type="AlphaFoldDB" id="A0A2S7KPV8"/>
<keyword evidence="1" id="KW-0472">Membrane</keyword>
<sequence>MLGLGFVLSGLRKLPGVKFTQLPTSNPVGLFFEGMYVTGFYWNFIGYYQILVGLLLMTRWWRALTPLLILPVSVNIFLVSVSLHMRGTPVITGLMLMGNLFLIFWHWESYRSILRRNG</sequence>
<organism evidence="2 3">
    <name type="scientific">Aureitalea marina</name>
    <dbReference type="NCBI Taxonomy" id="930804"/>
    <lineage>
        <taxon>Bacteria</taxon>
        <taxon>Pseudomonadati</taxon>
        <taxon>Bacteroidota</taxon>
        <taxon>Flavobacteriia</taxon>
        <taxon>Flavobacteriales</taxon>
        <taxon>Flavobacteriaceae</taxon>
        <taxon>Aureitalea</taxon>
    </lineage>
</organism>
<evidence type="ECO:0000313" key="3">
    <source>
        <dbReference type="Proteomes" id="UP000239800"/>
    </source>
</evidence>
<keyword evidence="1" id="KW-0812">Transmembrane</keyword>